<organism evidence="2 3">
    <name type="scientific">Odynerus spinipes</name>
    <dbReference type="NCBI Taxonomy" id="1348599"/>
    <lineage>
        <taxon>Eukaryota</taxon>
        <taxon>Metazoa</taxon>
        <taxon>Ecdysozoa</taxon>
        <taxon>Arthropoda</taxon>
        <taxon>Hexapoda</taxon>
        <taxon>Insecta</taxon>
        <taxon>Pterygota</taxon>
        <taxon>Neoptera</taxon>
        <taxon>Endopterygota</taxon>
        <taxon>Hymenoptera</taxon>
        <taxon>Apocrita</taxon>
        <taxon>Aculeata</taxon>
        <taxon>Vespoidea</taxon>
        <taxon>Vespidae</taxon>
        <taxon>Eumeninae</taxon>
        <taxon>Odynerus</taxon>
    </lineage>
</organism>
<evidence type="ECO:0000256" key="1">
    <source>
        <dbReference type="SAM" id="SignalP"/>
    </source>
</evidence>
<reference evidence="2" key="2">
    <citation type="journal article" date="2023" name="Commun. Biol.">
        <title>Intrasexual cuticular hydrocarbon dimorphism in a wasp sheds light on hydrocarbon biosynthesis genes in Hymenoptera.</title>
        <authorList>
            <person name="Moris V.C."/>
            <person name="Podsiadlowski L."/>
            <person name="Martin S."/>
            <person name="Oeyen J.P."/>
            <person name="Donath A."/>
            <person name="Petersen M."/>
            <person name="Wilbrandt J."/>
            <person name="Misof B."/>
            <person name="Liedtke D."/>
            <person name="Thamm M."/>
            <person name="Scheiner R."/>
            <person name="Schmitt T."/>
            <person name="Niehuis O."/>
        </authorList>
    </citation>
    <scope>NUCLEOTIDE SEQUENCE</scope>
    <source>
        <strain evidence="2">GBR_01_08_01A</strain>
    </source>
</reference>
<proteinExistence type="predicted"/>
<keyword evidence="1" id="KW-0732">Signal</keyword>
<keyword evidence="3" id="KW-1185">Reference proteome</keyword>
<evidence type="ECO:0000313" key="2">
    <source>
        <dbReference type="EMBL" id="KAK2585535.1"/>
    </source>
</evidence>
<reference evidence="2" key="1">
    <citation type="submission" date="2021-08" db="EMBL/GenBank/DDBJ databases">
        <authorList>
            <person name="Misof B."/>
            <person name="Oliver O."/>
            <person name="Podsiadlowski L."/>
            <person name="Donath A."/>
            <person name="Peters R."/>
            <person name="Mayer C."/>
            <person name="Rust J."/>
            <person name="Gunkel S."/>
            <person name="Lesny P."/>
            <person name="Martin S."/>
            <person name="Oeyen J.P."/>
            <person name="Petersen M."/>
            <person name="Panagiotis P."/>
            <person name="Wilbrandt J."/>
            <person name="Tanja T."/>
        </authorList>
    </citation>
    <scope>NUCLEOTIDE SEQUENCE</scope>
    <source>
        <strain evidence="2">GBR_01_08_01A</strain>
        <tissue evidence="2">Thorax + abdomen</tissue>
    </source>
</reference>
<evidence type="ECO:0000313" key="3">
    <source>
        <dbReference type="Proteomes" id="UP001258017"/>
    </source>
</evidence>
<comment type="caution">
    <text evidence="2">The sequence shown here is derived from an EMBL/GenBank/DDBJ whole genome shotgun (WGS) entry which is preliminary data.</text>
</comment>
<feature type="chain" id="PRO_5042257864" evidence="1">
    <location>
        <begin position="19"/>
        <end position="225"/>
    </location>
</feature>
<dbReference type="AlphaFoldDB" id="A0AAD9RTW9"/>
<dbReference type="EMBL" id="JAIFRP010000021">
    <property type="protein sequence ID" value="KAK2585535.1"/>
    <property type="molecule type" value="Genomic_DNA"/>
</dbReference>
<feature type="signal peptide" evidence="1">
    <location>
        <begin position="1"/>
        <end position="18"/>
    </location>
</feature>
<name>A0AAD9RTW9_9HYME</name>
<sequence length="225" mass="26242">MRLSLIIYTTTILALSIAEFLNDPSTPSTIHRRLDNARSEEGRLPKRYSNDEANIKRLHIERHTGFDGKVRNIEIQPKEERPGIKAYGLPKKELDNNGLLEKIHLEEPQSTEVLTRNARVVEAYGMTKKRLENNGKIERMPPVAIAKTEELENDASRRVARSIPKELENEANDLEAQDAKVFRPLFVYRQQIAKRQKLNKRRDLAYSTPPYSYVYRPWVQRYPVY</sequence>
<dbReference type="Proteomes" id="UP001258017">
    <property type="component" value="Unassembled WGS sequence"/>
</dbReference>
<protein>
    <submittedName>
        <fullName evidence="2">Uncharacterized protein</fullName>
    </submittedName>
</protein>
<accession>A0AAD9RTW9</accession>
<gene>
    <name evidence="2" type="ORF">KPH14_010177</name>
</gene>